<evidence type="ECO:0000256" key="1">
    <source>
        <dbReference type="SAM" id="MobiDB-lite"/>
    </source>
</evidence>
<comment type="caution">
    <text evidence="2">The sequence shown here is derived from an EMBL/GenBank/DDBJ whole genome shotgun (WGS) entry which is preliminary data.</text>
</comment>
<evidence type="ECO:0000313" key="2">
    <source>
        <dbReference type="EMBL" id="GJT83241.1"/>
    </source>
</evidence>
<dbReference type="PANTHER" id="PTHR11439">
    <property type="entry name" value="GAG-POL-RELATED RETROTRANSPOSON"/>
    <property type="match status" value="1"/>
</dbReference>
<organism evidence="2 3">
    <name type="scientific">Tanacetum coccineum</name>
    <dbReference type="NCBI Taxonomy" id="301880"/>
    <lineage>
        <taxon>Eukaryota</taxon>
        <taxon>Viridiplantae</taxon>
        <taxon>Streptophyta</taxon>
        <taxon>Embryophyta</taxon>
        <taxon>Tracheophyta</taxon>
        <taxon>Spermatophyta</taxon>
        <taxon>Magnoliopsida</taxon>
        <taxon>eudicotyledons</taxon>
        <taxon>Gunneridae</taxon>
        <taxon>Pentapetalae</taxon>
        <taxon>asterids</taxon>
        <taxon>campanulids</taxon>
        <taxon>Asterales</taxon>
        <taxon>Asteraceae</taxon>
        <taxon>Asteroideae</taxon>
        <taxon>Anthemideae</taxon>
        <taxon>Anthemidinae</taxon>
        <taxon>Tanacetum</taxon>
    </lineage>
</organism>
<dbReference type="PANTHER" id="PTHR11439:SF508">
    <property type="entry name" value="RNA-DIRECTED DNA POLYMERASE"/>
    <property type="match status" value="1"/>
</dbReference>
<proteinExistence type="predicted"/>
<keyword evidence="3" id="KW-1185">Reference proteome</keyword>
<feature type="compositionally biased region" description="Basic and acidic residues" evidence="1">
    <location>
        <begin position="47"/>
        <end position="80"/>
    </location>
</feature>
<evidence type="ECO:0000313" key="3">
    <source>
        <dbReference type="Proteomes" id="UP001151760"/>
    </source>
</evidence>
<reference evidence="2" key="1">
    <citation type="journal article" date="2022" name="Int. J. Mol. Sci.">
        <title>Draft Genome of Tanacetum Coccineum: Genomic Comparison of Closely Related Tanacetum-Family Plants.</title>
        <authorList>
            <person name="Yamashiro T."/>
            <person name="Shiraishi A."/>
            <person name="Nakayama K."/>
            <person name="Satake H."/>
        </authorList>
    </citation>
    <scope>NUCLEOTIDE SEQUENCE</scope>
</reference>
<sequence>MSTYLKNMARYKHNQLKSKSYNEIPDMFDKDMKRVNTFIDMNTELVKSSETRTKGSSKRAGDELESDNSKKQKIDKHIEAEKDDDQEEAEMKKHIEIVKDDEVAIDAIPLATKPPVIVKYKIVKEGKIGTLERDNLRLGGMLCVERKRVDRLRHKNVTADAQSRKERAKPLRVGAIVITIHEAQVAALKKENVKNKNLHVIPMARHEGRHRHLSWLESFGYFVLLAGLLSHRLLKRKYCLDLLSEYGLLVCKPSATPLEQNLAISNEPAEIDKVLDNVTEYQRLIGKHIYQTHTRLDISYLVHYLSQFMHKSLRSHIKIALKVLRYLKSNPGKGVHIFRQPKASLKAFVDANWAKCLATRKYVTGFCVKLNGSLISWKSKKQHTLAKSSAEA</sequence>
<dbReference type="Proteomes" id="UP001151760">
    <property type="component" value="Unassembled WGS sequence"/>
</dbReference>
<dbReference type="EMBL" id="BQNB010019245">
    <property type="protein sequence ID" value="GJT83241.1"/>
    <property type="molecule type" value="Genomic_DNA"/>
</dbReference>
<reference evidence="2" key="2">
    <citation type="submission" date="2022-01" db="EMBL/GenBank/DDBJ databases">
        <authorList>
            <person name="Yamashiro T."/>
            <person name="Shiraishi A."/>
            <person name="Satake H."/>
            <person name="Nakayama K."/>
        </authorList>
    </citation>
    <scope>NUCLEOTIDE SEQUENCE</scope>
</reference>
<protein>
    <submittedName>
        <fullName evidence="2">Uncharacterized protein</fullName>
    </submittedName>
</protein>
<gene>
    <name evidence="2" type="ORF">Tco_1057583</name>
</gene>
<name>A0ABQ5H5X3_9ASTR</name>
<feature type="region of interest" description="Disordered" evidence="1">
    <location>
        <begin position="47"/>
        <end position="90"/>
    </location>
</feature>
<dbReference type="CDD" id="cd09272">
    <property type="entry name" value="RNase_HI_RT_Ty1"/>
    <property type="match status" value="1"/>
</dbReference>
<accession>A0ABQ5H5X3</accession>